<keyword evidence="2" id="KW-0808">Transferase</keyword>
<dbReference type="InterPro" id="IPR013216">
    <property type="entry name" value="Methyltransf_11"/>
</dbReference>
<dbReference type="GO" id="GO:0008757">
    <property type="term" value="F:S-adenosylmethionine-dependent methyltransferase activity"/>
    <property type="evidence" value="ECO:0007669"/>
    <property type="project" value="InterPro"/>
</dbReference>
<dbReference type="InterPro" id="IPR029063">
    <property type="entry name" value="SAM-dependent_MTases_sf"/>
</dbReference>
<name>A0A3N0DYU2_9ACTN</name>
<organism evidence="2 3">
    <name type="scientific">Halostreptopolyspora alba</name>
    <dbReference type="NCBI Taxonomy" id="2487137"/>
    <lineage>
        <taxon>Bacteria</taxon>
        <taxon>Bacillati</taxon>
        <taxon>Actinomycetota</taxon>
        <taxon>Actinomycetes</taxon>
        <taxon>Streptosporangiales</taxon>
        <taxon>Nocardiopsidaceae</taxon>
        <taxon>Halostreptopolyspora</taxon>
    </lineage>
</organism>
<keyword evidence="3" id="KW-1185">Reference proteome</keyword>
<dbReference type="Proteomes" id="UP000269198">
    <property type="component" value="Unassembled WGS sequence"/>
</dbReference>
<accession>A0A3N0DYU2</accession>
<feature type="domain" description="Methyltransferase type 11" evidence="1">
    <location>
        <begin position="43"/>
        <end position="137"/>
    </location>
</feature>
<dbReference type="AlphaFoldDB" id="A0A3N0DYU2"/>
<keyword evidence="2" id="KW-0489">Methyltransferase</keyword>
<dbReference type="InterPro" id="IPR052356">
    <property type="entry name" value="Thiol_S-MT"/>
</dbReference>
<sequence length="206" mass="23217">MERSRALWDRLAQRYDRSIRPAEVVLLQDGRRWACQHARGRTLEIGIGTGRNLSEYPDDVELTGLDLSPEMMAIARRRAADLGRQVELREGDATDLGWPEATFDSVVVTLTLCSVPDDAATIREAARVLVPGGRLVLLEHVGSDRRVPRAVERLFDPLSRRMMEDHLLREPEPHVRAAGLRIVHAERRKLGVVSRVLAEKPPVEAR</sequence>
<dbReference type="CDD" id="cd02440">
    <property type="entry name" value="AdoMet_MTases"/>
    <property type="match status" value="1"/>
</dbReference>
<dbReference type="Gene3D" id="3.40.50.150">
    <property type="entry name" value="Vaccinia Virus protein VP39"/>
    <property type="match status" value="1"/>
</dbReference>
<evidence type="ECO:0000313" key="3">
    <source>
        <dbReference type="Proteomes" id="UP000269198"/>
    </source>
</evidence>
<evidence type="ECO:0000259" key="1">
    <source>
        <dbReference type="Pfam" id="PF08241"/>
    </source>
</evidence>
<evidence type="ECO:0000313" key="2">
    <source>
        <dbReference type="EMBL" id="RNL80778.1"/>
    </source>
</evidence>
<dbReference type="PANTHER" id="PTHR45036">
    <property type="entry name" value="METHYLTRANSFERASE LIKE 7B"/>
    <property type="match status" value="1"/>
</dbReference>
<dbReference type="EMBL" id="RJMB01000034">
    <property type="protein sequence ID" value="RNL80778.1"/>
    <property type="molecule type" value="Genomic_DNA"/>
</dbReference>
<proteinExistence type="predicted"/>
<gene>
    <name evidence="2" type="ORF">EFW17_22255</name>
</gene>
<reference evidence="2 3" key="1">
    <citation type="submission" date="2018-11" db="EMBL/GenBank/DDBJ databases">
        <title>The genome draft of YIM 96095.</title>
        <authorList>
            <person name="Tang S.-K."/>
            <person name="Chunyu W.-X."/>
            <person name="Feng Y.-Z."/>
        </authorList>
    </citation>
    <scope>NUCLEOTIDE SEQUENCE [LARGE SCALE GENOMIC DNA]</scope>
    <source>
        <strain evidence="2 3">YIM 96095</strain>
    </source>
</reference>
<dbReference type="SUPFAM" id="SSF53335">
    <property type="entry name" value="S-adenosyl-L-methionine-dependent methyltransferases"/>
    <property type="match status" value="1"/>
</dbReference>
<dbReference type="OrthoDB" id="65624at2"/>
<comment type="caution">
    <text evidence="2">The sequence shown here is derived from an EMBL/GenBank/DDBJ whole genome shotgun (WGS) entry which is preliminary data.</text>
</comment>
<dbReference type="GO" id="GO:0032259">
    <property type="term" value="P:methylation"/>
    <property type="evidence" value="ECO:0007669"/>
    <property type="project" value="UniProtKB-KW"/>
</dbReference>
<protein>
    <submittedName>
        <fullName evidence="2">Class I SAM-dependent methyltransferase</fullName>
    </submittedName>
</protein>
<dbReference type="PANTHER" id="PTHR45036:SF1">
    <property type="entry name" value="METHYLTRANSFERASE LIKE 7A"/>
    <property type="match status" value="1"/>
</dbReference>
<dbReference type="Pfam" id="PF08241">
    <property type="entry name" value="Methyltransf_11"/>
    <property type="match status" value="1"/>
</dbReference>